<dbReference type="Gene3D" id="3.60.40.10">
    <property type="entry name" value="PPM-type phosphatase domain"/>
    <property type="match status" value="1"/>
</dbReference>
<proteinExistence type="predicted"/>
<evidence type="ECO:0000313" key="2">
    <source>
        <dbReference type="EMBL" id="KAA9153617.1"/>
    </source>
</evidence>
<dbReference type="EMBL" id="VMNW02000074">
    <property type="protein sequence ID" value="KAA9153617.1"/>
    <property type="molecule type" value="Genomic_DNA"/>
</dbReference>
<gene>
    <name evidence="2" type="ORF">FPZ12_034115</name>
</gene>
<name>A0A5N0UU90_9PSEU</name>
<keyword evidence="3" id="KW-1185">Reference proteome</keyword>
<evidence type="ECO:0000259" key="1">
    <source>
        <dbReference type="PROSITE" id="PS51746"/>
    </source>
</evidence>
<dbReference type="PROSITE" id="PS51746">
    <property type="entry name" value="PPM_2"/>
    <property type="match status" value="1"/>
</dbReference>
<dbReference type="InterPro" id="IPR036457">
    <property type="entry name" value="PPM-type-like_dom_sf"/>
</dbReference>
<dbReference type="Proteomes" id="UP000319769">
    <property type="component" value="Unassembled WGS sequence"/>
</dbReference>
<protein>
    <submittedName>
        <fullName evidence="2">Serine/threonine protein phosphatase</fullName>
    </submittedName>
</protein>
<organism evidence="2 3">
    <name type="scientific">Amycolatopsis acidicola</name>
    <dbReference type="NCBI Taxonomy" id="2596893"/>
    <lineage>
        <taxon>Bacteria</taxon>
        <taxon>Bacillati</taxon>
        <taxon>Actinomycetota</taxon>
        <taxon>Actinomycetes</taxon>
        <taxon>Pseudonocardiales</taxon>
        <taxon>Pseudonocardiaceae</taxon>
        <taxon>Amycolatopsis</taxon>
    </lineage>
</organism>
<accession>A0A5N0UU90</accession>
<comment type="caution">
    <text evidence="2">The sequence shown here is derived from an EMBL/GenBank/DDBJ whole genome shotgun (WGS) entry which is preliminary data.</text>
</comment>
<sequence>MLHPLTQTPTWHTASAQGPRLVNADAVGAYADPATQQVVFALADGVGDDQFAARAARLAAAAAVRTPAAEGPIAALLAAQRALRADPTAGDCVLVVALPFAEGYRIGWVGDVRAYAWTGSTLRQLTKDHTLAEYFRDRGEEVVPRMEHIVTTSVRTAEATAFGRAEVHGAAGLLLTSDGVHKNLSPAAMAELLRHPANAAQSLVDSALAAGGTDNATAMLVEDAPFSDLTTEAIPTAA</sequence>
<dbReference type="InterPro" id="IPR001932">
    <property type="entry name" value="PPM-type_phosphatase-like_dom"/>
</dbReference>
<evidence type="ECO:0000313" key="3">
    <source>
        <dbReference type="Proteomes" id="UP000319769"/>
    </source>
</evidence>
<dbReference type="RefSeq" id="WP_144750116.1">
    <property type="nucleotide sequence ID" value="NZ_VMNW02000074.1"/>
</dbReference>
<feature type="domain" description="PPM-type phosphatase" evidence="1">
    <location>
        <begin position="10"/>
        <end position="223"/>
    </location>
</feature>
<reference evidence="2" key="1">
    <citation type="submission" date="2019-09" db="EMBL/GenBank/DDBJ databases">
        <authorList>
            <person name="Teo W.F.A."/>
            <person name="Duangmal K."/>
        </authorList>
    </citation>
    <scope>NUCLEOTIDE SEQUENCE [LARGE SCALE GENOMIC DNA]</scope>
    <source>
        <strain evidence="2">K81G1</strain>
    </source>
</reference>
<dbReference type="SUPFAM" id="SSF81606">
    <property type="entry name" value="PP2C-like"/>
    <property type="match status" value="1"/>
</dbReference>
<dbReference type="OrthoDB" id="9801841at2"/>
<dbReference type="SMART" id="SM00332">
    <property type="entry name" value="PP2Cc"/>
    <property type="match status" value="1"/>
</dbReference>
<dbReference type="AlphaFoldDB" id="A0A5N0UU90"/>